<comment type="caution">
    <text evidence="1">The sequence shown here is derived from an EMBL/GenBank/DDBJ whole genome shotgun (WGS) entry which is preliminary data.</text>
</comment>
<name>A0ABD6AHE5_9EURY</name>
<keyword evidence="2" id="KW-1185">Reference proteome</keyword>
<protein>
    <submittedName>
        <fullName evidence="1">Uncharacterized protein</fullName>
    </submittedName>
</protein>
<gene>
    <name evidence="1" type="ORF">ACFQMF_01795</name>
</gene>
<organism evidence="1 2">
    <name type="scientific">Halorubrum rutilum</name>
    <dbReference type="NCBI Taxonomy" id="1364933"/>
    <lineage>
        <taxon>Archaea</taxon>
        <taxon>Methanobacteriati</taxon>
        <taxon>Methanobacteriota</taxon>
        <taxon>Stenosarchaea group</taxon>
        <taxon>Halobacteria</taxon>
        <taxon>Halobacteriales</taxon>
        <taxon>Haloferacaceae</taxon>
        <taxon>Halorubrum</taxon>
    </lineage>
</organism>
<dbReference type="RefSeq" id="WP_256407406.1">
    <property type="nucleotide sequence ID" value="NZ_JANHDN010000001.1"/>
</dbReference>
<evidence type="ECO:0000313" key="1">
    <source>
        <dbReference type="EMBL" id="MFC7323305.1"/>
    </source>
</evidence>
<reference evidence="1 2" key="1">
    <citation type="journal article" date="2019" name="Int. J. Syst. Evol. Microbiol.">
        <title>The Global Catalogue of Microorganisms (GCM) 10K type strain sequencing project: providing services to taxonomists for standard genome sequencing and annotation.</title>
        <authorList>
            <consortium name="The Broad Institute Genomics Platform"/>
            <consortium name="The Broad Institute Genome Sequencing Center for Infectious Disease"/>
            <person name="Wu L."/>
            <person name="Ma J."/>
        </authorList>
    </citation>
    <scope>NUCLEOTIDE SEQUENCE [LARGE SCALE GENOMIC DNA]</scope>
    <source>
        <strain evidence="1 2">CGMCC 1.12554</strain>
    </source>
</reference>
<proteinExistence type="predicted"/>
<dbReference type="EMBL" id="JBHTBL010000001">
    <property type="protein sequence ID" value="MFC7323305.1"/>
    <property type="molecule type" value="Genomic_DNA"/>
</dbReference>
<sequence>MSDSGKDERDAGEPLTTRECFPSDNILVRKQINWTTRNQCLITDGGQDADEIAHRDDIVVGRPINRETIRSVREGILVTCNDNHCIREGRWQGLFPNPELAKEAVESHYDHERRSGEYHFGQRSFTIVRLLDEETAQTVDESSLGLTVEENRLRSIDGSVREVEFPRTTGDVSELVQRGDRILVPPEREQKVTSVTESRSHGLPTWSVGFCGVDLDLVSDQLPPRGQNELIARDGEVYRSFGPDPLAAPAFEVVGLADHQADFARFANGGEARAE</sequence>
<accession>A0ABD6AHE5</accession>
<dbReference type="Proteomes" id="UP001596545">
    <property type="component" value="Unassembled WGS sequence"/>
</dbReference>
<evidence type="ECO:0000313" key="2">
    <source>
        <dbReference type="Proteomes" id="UP001596545"/>
    </source>
</evidence>
<dbReference type="AlphaFoldDB" id="A0ABD6AHE5"/>